<comment type="caution">
    <text evidence="1">The sequence shown here is derived from an EMBL/GenBank/DDBJ whole genome shotgun (WGS) entry which is preliminary data.</text>
</comment>
<reference evidence="1" key="2">
    <citation type="submission" date="2017-10" db="EMBL/GenBank/DDBJ databases">
        <title>Ladona fulva Genome sequencing and assembly.</title>
        <authorList>
            <person name="Murali S."/>
            <person name="Richards S."/>
            <person name="Bandaranaike D."/>
            <person name="Bellair M."/>
            <person name="Blankenburg K."/>
            <person name="Chao H."/>
            <person name="Dinh H."/>
            <person name="Doddapaneni H."/>
            <person name="Dugan-Rocha S."/>
            <person name="Elkadiri S."/>
            <person name="Gnanaolivu R."/>
            <person name="Hernandez B."/>
            <person name="Skinner E."/>
            <person name="Javaid M."/>
            <person name="Lee S."/>
            <person name="Li M."/>
            <person name="Ming W."/>
            <person name="Munidasa M."/>
            <person name="Muniz J."/>
            <person name="Nguyen L."/>
            <person name="Hughes D."/>
            <person name="Osuji N."/>
            <person name="Pu L.-L."/>
            <person name="Puazo M."/>
            <person name="Qu C."/>
            <person name="Quiroz J."/>
            <person name="Raj R."/>
            <person name="Weissenberger G."/>
            <person name="Xin Y."/>
            <person name="Zou X."/>
            <person name="Han Y."/>
            <person name="Worley K."/>
            <person name="Muzny D."/>
            <person name="Gibbs R."/>
        </authorList>
    </citation>
    <scope>NUCLEOTIDE SEQUENCE</scope>
    <source>
        <strain evidence="1">Sampled in the wild</strain>
    </source>
</reference>
<keyword evidence="2" id="KW-1185">Reference proteome</keyword>
<organism evidence="1 2">
    <name type="scientific">Ladona fulva</name>
    <name type="common">Scarce chaser dragonfly</name>
    <name type="synonym">Libellula fulva</name>
    <dbReference type="NCBI Taxonomy" id="123851"/>
    <lineage>
        <taxon>Eukaryota</taxon>
        <taxon>Metazoa</taxon>
        <taxon>Ecdysozoa</taxon>
        <taxon>Arthropoda</taxon>
        <taxon>Hexapoda</taxon>
        <taxon>Insecta</taxon>
        <taxon>Pterygota</taxon>
        <taxon>Palaeoptera</taxon>
        <taxon>Odonata</taxon>
        <taxon>Epiprocta</taxon>
        <taxon>Anisoptera</taxon>
        <taxon>Libelluloidea</taxon>
        <taxon>Libellulidae</taxon>
        <taxon>Ladona</taxon>
    </lineage>
</organism>
<dbReference type="EMBL" id="KZ308356">
    <property type="protein sequence ID" value="KAG8228009.1"/>
    <property type="molecule type" value="Genomic_DNA"/>
</dbReference>
<name>A0A8K0K457_LADFU</name>
<evidence type="ECO:0000313" key="2">
    <source>
        <dbReference type="Proteomes" id="UP000792457"/>
    </source>
</evidence>
<dbReference type="OrthoDB" id="409956at2759"/>
<gene>
    <name evidence="1" type="ORF">J437_LFUL003644</name>
</gene>
<evidence type="ECO:0000313" key="1">
    <source>
        <dbReference type="EMBL" id="KAG8228009.1"/>
    </source>
</evidence>
<sequence length="245" mass="28124">MAEARTKYRLNNPEKVSRAVKKYQALNPLIVKKATKKYQEANPEIVRKAITEYKEANPEIVRKAITKVEEERLAWHKFNQSKLLRVASRQELDETIVAEGGPKIVSKTWLPHAYIALKVQEEPKTSADIDSFIRATIPSEDEADGRLRKLVLQHMLHGPCGDDKPNAPCMDSKRKTCSKGFPKPTCEVTYIDDRGYVHYKQKQNDVLIVKNDISSNIWNFIPPLPLKFLTDNSLVTEQSQIHEFR</sequence>
<dbReference type="AlphaFoldDB" id="A0A8K0K457"/>
<dbReference type="Proteomes" id="UP000792457">
    <property type="component" value="Unassembled WGS sequence"/>
</dbReference>
<reference evidence="1" key="1">
    <citation type="submission" date="2013-04" db="EMBL/GenBank/DDBJ databases">
        <authorList>
            <person name="Qu J."/>
            <person name="Murali S.C."/>
            <person name="Bandaranaike D."/>
            <person name="Bellair M."/>
            <person name="Blankenburg K."/>
            <person name="Chao H."/>
            <person name="Dinh H."/>
            <person name="Doddapaneni H."/>
            <person name="Downs B."/>
            <person name="Dugan-Rocha S."/>
            <person name="Elkadiri S."/>
            <person name="Gnanaolivu R.D."/>
            <person name="Hernandez B."/>
            <person name="Javaid M."/>
            <person name="Jayaseelan J.C."/>
            <person name="Lee S."/>
            <person name="Li M."/>
            <person name="Ming W."/>
            <person name="Munidasa M."/>
            <person name="Muniz J."/>
            <person name="Nguyen L."/>
            <person name="Ongeri F."/>
            <person name="Osuji N."/>
            <person name="Pu L.-L."/>
            <person name="Puazo M."/>
            <person name="Qu C."/>
            <person name="Quiroz J."/>
            <person name="Raj R."/>
            <person name="Weissenberger G."/>
            <person name="Xin Y."/>
            <person name="Zou X."/>
            <person name="Han Y."/>
            <person name="Richards S."/>
            <person name="Worley K."/>
            <person name="Muzny D."/>
            <person name="Gibbs R."/>
        </authorList>
    </citation>
    <scope>NUCLEOTIDE SEQUENCE</scope>
    <source>
        <strain evidence="1">Sampled in the wild</strain>
    </source>
</reference>
<protein>
    <submittedName>
        <fullName evidence="1">Uncharacterized protein</fullName>
    </submittedName>
</protein>
<accession>A0A8K0K457</accession>
<proteinExistence type="predicted"/>